<dbReference type="SUPFAM" id="SSF57959">
    <property type="entry name" value="Leucine zipper domain"/>
    <property type="match status" value="1"/>
</dbReference>
<proteinExistence type="predicted"/>
<dbReference type="InterPro" id="IPR046347">
    <property type="entry name" value="bZIP_sf"/>
</dbReference>
<reference evidence="1" key="1">
    <citation type="submission" date="2021-02" db="EMBL/GenBank/DDBJ databases">
        <authorList>
            <person name="Nowell W R."/>
        </authorList>
    </citation>
    <scope>NUCLEOTIDE SEQUENCE</scope>
</reference>
<dbReference type="Gene3D" id="1.20.5.170">
    <property type="match status" value="1"/>
</dbReference>
<dbReference type="GO" id="GO:0003700">
    <property type="term" value="F:DNA-binding transcription factor activity"/>
    <property type="evidence" value="ECO:0007669"/>
    <property type="project" value="InterPro"/>
</dbReference>
<dbReference type="OrthoDB" id="9992840at2759"/>
<keyword evidence="3" id="KW-1185">Reference proteome</keyword>
<dbReference type="AlphaFoldDB" id="A0A813UL33"/>
<evidence type="ECO:0000313" key="3">
    <source>
        <dbReference type="Proteomes" id="UP000663828"/>
    </source>
</evidence>
<evidence type="ECO:0000313" key="1">
    <source>
        <dbReference type="EMBL" id="CAF0828193.1"/>
    </source>
</evidence>
<protein>
    <recommendedName>
        <fullName evidence="5">BZIP domain-containing protein</fullName>
    </recommendedName>
</protein>
<dbReference type="EMBL" id="CAJNOR010000795">
    <property type="protein sequence ID" value="CAF1009089.1"/>
    <property type="molecule type" value="Genomic_DNA"/>
</dbReference>
<name>A0A813UL33_ADIRI</name>
<dbReference type="EMBL" id="CAJNOJ010000018">
    <property type="protein sequence ID" value="CAF0828193.1"/>
    <property type="molecule type" value="Genomic_DNA"/>
</dbReference>
<evidence type="ECO:0000313" key="2">
    <source>
        <dbReference type="EMBL" id="CAF1009089.1"/>
    </source>
</evidence>
<sequence length="122" mass="14531">MGSVEKDISHDHIYLSNISVEKDCHQARNSSDTRRRAIRKKCDIQTEEDRQMYFRRRTLNNASCRISRIHRRTKLDLIYKKCAEYEDLNTKLIRQEGILFEVINQLKEHLRSLVSNDIPANE</sequence>
<gene>
    <name evidence="1" type="ORF">EDS130_LOCUS6199</name>
    <name evidence="2" type="ORF">XAT740_LOCUS13621</name>
</gene>
<dbReference type="Proteomes" id="UP000663852">
    <property type="component" value="Unassembled WGS sequence"/>
</dbReference>
<dbReference type="Proteomes" id="UP000663828">
    <property type="component" value="Unassembled WGS sequence"/>
</dbReference>
<evidence type="ECO:0000313" key="4">
    <source>
        <dbReference type="Proteomes" id="UP000663852"/>
    </source>
</evidence>
<comment type="caution">
    <text evidence="1">The sequence shown here is derived from an EMBL/GenBank/DDBJ whole genome shotgun (WGS) entry which is preliminary data.</text>
</comment>
<accession>A0A813UL33</accession>
<organism evidence="1 4">
    <name type="scientific">Adineta ricciae</name>
    <name type="common">Rotifer</name>
    <dbReference type="NCBI Taxonomy" id="249248"/>
    <lineage>
        <taxon>Eukaryota</taxon>
        <taxon>Metazoa</taxon>
        <taxon>Spiralia</taxon>
        <taxon>Gnathifera</taxon>
        <taxon>Rotifera</taxon>
        <taxon>Eurotatoria</taxon>
        <taxon>Bdelloidea</taxon>
        <taxon>Adinetida</taxon>
        <taxon>Adinetidae</taxon>
        <taxon>Adineta</taxon>
    </lineage>
</organism>
<evidence type="ECO:0008006" key="5">
    <source>
        <dbReference type="Google" id="ProtNLM"/>
    </source>
</evidence>